<geneLocation type="plasmid" evidence="1 2">
    <name>pG5MAi6_3</name>
</geneLocation>
<dbReference type="EMBL" id="CP118721">
    <property type="protein sequence ID" value="WEA47320.1"/>
    <property type="molecule type" value="Genomic_DNA"/>
</dbReference>
<dbReference type="AlphaFoldDB" id="A0ABD7X491"/>
<dbReference type="RefSeq" id="WP_275037820.1">
    <property type="nucleotide sequence ID" value="NZ_CP118721.1"/>
</dbReference>
<reference evidence="1 2" key="1">
    <citation type="submission" date="2023-02" db="EMBL/GenBank/DDBJ databases">
        <title>Complete genome sequence of Priestia aryabhattai G5MAi6, a methanol-tolerant strain isolated from tap water in Hong Kong.</title>
        <authorList>
            <person name="Leung K.M."/>
            <person name="Lai G.K.K."/>
            <person name="Griffin S.D.J."/>
        </authorList>
    </citation>
    <scope>NUCLEOTIDE SEQUENCE [LARGE SCALE GENOMIC DNA]</scope>
    <source>
        <strain evidence="1 2">G5MAi6</strain>
        <plasmid evidence="1 2">pG5MAi6_3</plasmid>
    </source>
</reference>
<name>A0ABD7X491_PRIAR</name>
<proteinExistence type="predicted"/>
<keyword evidence="1" id="KW-0614">Plasmid</keyword>
<dbReference type="Proteomes" id="UP001220217">
    <property type="component" value="Plasmid pG5MAi6_3"/>
</dbReference>
<accession>A0ABD7X491</accession>
<evidence type="ECO:0000313" key="1">
    <source>
        <dbReference type="EMBL" id="WEA47320.1"/>
    </source>
</evidence>
<gene>
    <name evidence="1" type="ORF">PWO00_28505</name>
</gene>
<protein>
    <submittedName>
        <fullName evidence="1">Uncharacterized protein</fullName>
    </submittedName>
</protein>
<organism evidence="1 2">
    <name type="scientific">Priestia aryabhattai</name>
    <name type="common">Bacillus aryabhattai</name>
    <dbReference type="NCBI Taxonomy" id="412384"/>
    <lineage>
        <taxon>Bacteria</taxon>
        <taxon>Bacillati</taxon>
        <taxon>Bacillota</taxon>
        <taxon>Bacilli</taxon>
        <taxon>Bacillales</taxon>
        <taxon>Bacillaceae</taxon>
        <taxon>Priestia</taxon>
    </lineage>
</organism>
<evidence type="ECO:0000313" key="2">
    <source>
        <dbReference type="Proteomes" id="UP001220217"/>
    </source>
</evidence>
<sequence length="95" mass="10536">MKSAIEMNIHGIKCDACDFVDEQVSVEGYESYLNKPCPKCGANLMTEADLNNVKALIAIFNAANNILPERAEDEEIVKMSVEMNGTGDMNFNFKK</sequence>